<keyword evidence="1" id="KW-0732">Signal</keyword>
<dbReference type="KEGG" id="cbr:CBG_07417"/>
<accession>A0AAE8ZU50</accession>
<name>A0AAE8ZU50_CAEBR</name>
<sequence>MRFILSIIFILLVCLVNLVSSVCKAEDYCPGGWLVLRKADDTPQTCDAMGGIKCQKPYSCVHSRCGMDFCCAHTYKIEQWKRQQEIEADIKEAELEDDDEL</sequence>
<dbReference type="Proteomes" id="UP000827892">
    <property type="component" value="Chromosome X"/>
</dbReference>
<dbReference type="OMA" id="AEDYCPG"/>
<dbReference type="EMBL" id="CP090896">
    <property type="protein sequence ID" value="ULT84821.1"/>
    <property type="molecule type" value="Genomic_DNA"/>
</dbReference>
<proteinExistence type="predicted"/>
<reference evidence="2 3" key="1">
    <citation type="submission" date="2022-05" db="EMBL/GenBank/DDBJ databases">
        <title>Chromosome-level reference genomes for two strains of Caenorhabditis briggsae: an improved platform for comparative genomics.</title>
        <authorList>
            <person name="Stevens L."/>
            <person name="Andersen E.C."/>
        </authorList>
    </citation>
    <scope>NUCLEOTIDE SEQUENCE [LARGE SCALE GENOMIC DNA]</scope>
    <source>
        <strain evidence="2">QX1410_ONT</strain>
        <tissue evidence="2">Whole-organism</tissue>
    </source>
</reference>
<feature type="chain" id="PRO_5042193960" evidence="1">
    <location>
        <begin position="22"/>
        <end position="101"/>
    </location>
</feature>
<evidence type="ECO:0000313" key="3">
    <source>
        <dbReference type="Proteomes" id="UP000827892"/>
    </source>
</evidence>
<evidence type="ECO:0000256" key="1">
    <source>
        <dbReference type="SAM" id="SignalP"/>
    </source>
</evidence>
<organism evidence="2 3">
    <name type="scientific">Caenorhabditis briggsae</name>
    <dbReference type="NCBI Taxonomy" id="6238"/>
    <lineage>
        <taxon>Eukaryota</taxon>
        <taxon>Metazoa</taxon>
        <taxon>Ecdysozoa</taxon>
        <taxon>Nematoda</taxon>
        <taxon>Chromadorea</taxon>
        <taxon>Rhabditida</taxon>
        <taxon>Rhabditina</taxon>
        <taxon>Rhabditomorpha</taxon>
        <taxon>Rhabditoidea</taxon>
        <taxon>Rhabditidae</taxon>
        <taxon>Peloderinae</taxon>
        <taxon>Caenorhabditis</taxon>
    </lineage>
</organism>
<gene>
    <name evidence="2" type="ORF">L3Y34_013480</name>
</gene>
<evidence type="ECO:0000313" key="2">
    <source>
        <dbReference type="EMBL" id="ULT84821.1"/>
    </source>
</evidence>
<protein>
    <submittedName>
        <fullName evidence="2">Uncharacterized protein</fullName>
    </submittedName>
</protein>
<feature type="signal peptide" evidence="1">
    <location>
        <begin position="1"/>
        <end position="21"/>
    </location>
</feature>
<dbReference type="AlphaFoldDB" id="A0AAE8ZU50"/>